<dbReference type="Proteomes" id="UP000184233">
    <property type="component" value="Unassembled WGS sequence"/>
</dbReference>
<dbReference type="PROSITE" id="PS51352">
    <property type="entry name" value="THIOREDOXIN_2"/>
    <property type="match status" value="1"/>
</dbReference>
<name>A0A1M3L232_9BACT</name>
<dbReference type="GO" id="GO:0016491">
    <property type="term" value="F:oxidoreductase activity"/>
    <property type="evidence" value="ECO:0007669"/>
    <property type="project" value="InterPro"/>
</dbReference>
<proteinExistence type="predicted"/>
<dbReference type="InterPro" id="IPR017937">
    <property type="entry name" value="Thioredoxin_CS"/>
</dbReference>
<dbReference type="InterPro" id="IPR050553">
    <property type="entry name" value="Thioredoxin_ResA/DsbE_sf"/>
</dbReference>
<dbReference type="GO" id="GO:0030313">
    <property type="term" value="C:cell envelope"/>
    <property type="evidence" value="ECO:0007669"/>
    <property type="project" value="UniProtKB-SubCell"/>
</dbReference>
<organism evidence="7 8">
    <name type="scientific">Candidatus Kapaibacterium thiocyanatum</name>
    <dbReference type="NCBI Taxonomy" id="1895771"/>
    <lineage>
        <taxon>Bacteria</taxon>
        <taxon>Pseudomonadati</taxon>
        <taxon>Candidatus Kapaibacteriota</taxon>
        <taxon>Candidatus Kapaibacteriia</taxon>
        <taxon>Candidatus Kapaibacteriales</taxon>
        <taxon>Candidatus Kapaibacteriaceae</taxon>
        <taxon>Candidatus Kapaibacterium</taxon>
    </lineage>
</organism>
<dbReference type="GO" id="GO:0017004">
    <property type="term" value="P:cytochrome complex assembly"/>
    <property type="evidence" value="ECO:0007669"/>
    <property type="project" value="UniProtKB-KW"/>
</dbReference>
<feature type="signal peptide" evidence="5">
    <location>
        <begin position="1"/>
        <end position="21"/>
    </location>
</feature>
<keyword evidence="2" id="KW-0201">Cytochrome c-type biogenesis</keyword>
<dbReference type="CDD" id="cd02966">
    <property type="entry name" value="TlpA_like_family"/>
    <property type="match status" value="1"/>
</dbReference>
<evidence type="ECO:0000256" key="5">
    <source>
        <dbReference type="SAM" id="SignalP"/>
    </source>
</evidence>
<dbReference type="Gene3D" id="3.40.30.10">
    <property type="entry name" value="Glutaredoxin"/>
    <property type="match status" value="1"/>
</dbReference>
<evidence type="ECO:0000256" key="4">
    <source>
        <dbReference type="ARBA" id="ARBA00023284"/>
    </source>
</evidence>
<gene>
    <name evidence="7" type="ORF">BGO89_01975</name>
</gene>
<evidence type="ECO:0000256" key="1">
    <source>
        <dbReference type="ARBA" id="ARBA00004196"/>
    </source>
</evidence>
<evidence type="ECO:0000256" key="2">
    <source>
        <dbReference type="ARBA" id="ARBA00022748"/>
    </source>
</evidence>
<dbReference type="PROSITE" id="PS00194">
    <property type="entry name" value="THIOREDOXIN_1"/>
    <property type="match status" value="1"/>
</dbReference>
<feature type="domain" description="Thioredoxin" evidence="6">
    <location>
        <begin position="54"/>
        <end position="195"/>
    </location>
</feature>
<dbReference type="InterPro" id="IPR000866">
    <property type="entry name" value="AhpC/TSA"/>
</dbReference>
<evidence type="ECO:0000313" key="8">
    <source>
        <dbReference type="Proteomes" id="UP000184233"/>
    </source>
</evidence>
<dbReference type="Pfam" id="PF00578">
    <property type="entry name" value="AhpC-TSA"/>
    <property type="match status" value="1"/>
</dbReference>
<dbReference type="STRING" id="1895771.BGO89_01975"/>
<accession>A0A1M3L232</accession>
<dbReference type="PANTHER" id="PTHR42852">
    <property type="entry name" value="THIOL:DISULFIDE INTERCHANGE PROTEIN DSBE"/>
    <property type="match status" value="1"/>
</dbReference>
<evidence type="ECO:0000256" key="3">
    <source>
        <dbReference type="ARBA" id="ARBA00023157"/>
    </source>
</evidence>
<comment type="caution">
    <text evidence="7">The sequence shown here is derived from an EMBL/GenBank/DDBJ whole genome shotgun (WGS) entry which is preliminary data.</text>
</comment>
<evidence type="ECO:0000259" key="6">
    <source>
        <dbReference type="PROSITE" id="PS51352"/>
    </source>
</evidence>
<dbReference type="InterPro" id="IPR036249">
    <property type="entry name" value="Thioredoxin-like_sf"/>
</dbReference>
<dbReference type="InterPro" id="IPR013766">
    <property type="entry name" value="Thioredoxin_domain"/>
</dbReference>
<keyword evidence="3" id="KW-1015">Disulfide bond</keyword>
<comment type="subcellular location">
    <subcellularLocation>
        <location evidence="1">Cell envelope</location>
    </subcellularLocation>
</comment>
<reference evidence="7 8" key="1">
    <citation type="submission" date="2016-09" db="EMBL/GenBank/DDBJ databases">
        <title>Genome-resolved meta-omics ties microbial dynamics to process performance in biotechnology for thiocyanate degradation.</title>
        <authorList>
            <person name="Kantor R.S."/>
            <person name="Huddy R.J."/>
            <person name="Iyer R."/>
            <person name="Thomas B.C."/>
            <person name="Brown C.T."/>
            <person name="Anantharaman K."/>
            <person name="Tringe S."/>
            <person name="Hettich R.L."/>
            <person name="Harrison S.T."/>
            <person name="Banfield J.F."/>
        </authorList>
    </citation>
    <scope>NUCLEOTIDE SEQUENCE [LARGE SCALE GENOMIC DNA]</scope>
    <source>
        <strain evidence="7">59-99</strain>
    </source>
</reference>
<keyword evidence="4" id="KW-0676">Redox-active center</keyword>
<dbReference type="GO" id="GO:0016209">
    <property type="term" value="F:antioxidant activity"/>
    <property type="evidence" value="ECO:0007669"/>
    <property type="project" value="InterPro"/>
</dbReference>
<feature type="chain" id="PRO_5012499578" description="Thioredoxin domain-containing protein" evidence="5">
    <location>
        <begin position="22"/>
        <end position="197"/>
    </location>
</feature>
<sequence length="197" mass="21103">MKRSLAVVAGLGIVAATFAYAFTSNSAPTAKAAVKSTPVQAAAGKVFLVESVTKRVGNKAVDFVWKDGGKNVSFSELTQGKVVLLNIWATWCGPCKREIPDLVEISKEMAPKGVLVVGVSLDEVDNKLALVKGFVERANISYLNVIDNLQIAQEYGGVRSIPTTFIIDRQGNVVQKIIGMQTKEAFMAAINKAMQGQ</sequence>
<dbReference type="EMBL" id="MKVH01000013">
    <property type="protein sequence ID" value="OJX59211.1"/>
    <property type="molecule type" value="Genomic_DNA"/>
</dbReference>
<keyword evidence="5" id="KW-0732">Signal</keyword>
<evidence type="ECO:0000313" key="7">
    <source>
        <dbReference type="EMBL" id="OJX59211.1"/>
    </source>
</evidence>
<protein>
    <recommendedName>
        <fullName evidence="6">Thioredoxin domain-containing protein</fullName>
    </recommendedName>
</protein>
<dbReference type="AlphaFoldDB" id="A0A1M3L232"/>
<dbReference type="SUPFAM" id="SSF52833">
    <property type="entry name" value="Thioredoxin-like"/>
    <property type="match status" value="1"/>
</dbReference>
<dbReference type="PANTHER" id="PTHR42852:SF6">
    <property type="entry name" value="THIOL:DISULFIDE INTERCHANGE PROTEIN DSBE"/>
    <property type="match status" value="1"/>
</dbReference>